<evidence type="ECO:0000256" key="3">
    <source>
        <dbReference type="ARBA" id="ARBA00022741"/>
    </source>
</evidence>
<evidence type="ECO:0000256" key="4">
    <source>
        <dbReference type="ARBA" id="ARBA00022763"/>
    </source>
</evidence>
<feature type="compositionally biased region" description="Basic and acidic residues" evidence="8">
    <location>
        <begin position="39"/>
        <end position="49"/>
    </location>
</feature>
<evidence type="ECO:0000256" key="8">
    <source>
        <dbReference type="SAM" id="MobiDB-lite"/>
    </source>
</evidence>
<keyword evidence="3" id="KW-0547">Nucleotide-binding</keyword>
<sequence>MDESGEKKEVEVLMASGTDPRERSGVRRRLIQSTLFPHRSSEIEPKIDGKANAGSEIEPKIDDKANACEDEHNDGEDEDFCGSQGKKKGRKRKGKGTPQNRASKKAKEKSPMKTTPKKNGMNNLMASDDASPPPIPNLRLEAKLIAEENCRMSAGKQIHPFFTLGKLGKRSQEAPEAGSNNCLLNRSNKRINIGPIHVFERSQDDVVLDWKDWMFFEKISSDTSCKIEGLFTSVFESCVGSLSLDNFPDVSLSFDPLLVQNKLKDQFVIQNNDLLGTSVEIPAVLVDEQLENYQLLKKSEGCPDCQVDRAAVLSKKAGNVENSDLEQRSRLLQERSVPYYHCCSIQPDNSLWTDKYQPKSATEVCGNTESVKLMSEWLRLWRERSSQAIKSSNKIDTGNVLEDDDYCESDFDSENIAEENSLKNVLLVAGPVGSGKSAAIQACAKEQGFKVLESNASDCRNGASVKQKFGEALESCCLTGSVENQVDSLGMHVMKSAEIFSNGDAVQEVHSEVIGLIRVSDKEATSGAHGAPEKRFFNDSETGFGQAKLILFEDVDISLPEDRGFVAAIQHIAEKAKGPVILTSNSTNLILPDNLGRLELCFTMPSSEELLHHLYMVCEAEKASIQPNLLKQLIKCCQSDIRKAIMHLQFWCQGKKHQKDRKLQKTYGLQLFDIEAGHSVLPAMIPWDLPSQLSEFVEKEITKTLSIIEDNSTLMDVMEEELENISIGLEVQDKEMDSIEAKKEVMLSRNLSIYDCNEVINPSNNVHDFYNSSGTPVSFARRVPRNKRDVVMSSDSEDEQFNIQPSFVPEKNVSRELFIKEDFRLPSPHPNIQNSISLSRDKLLCAEAEKCEDSGFHCSETSNDLEMKTCKSMDVSYVPESSFVPETEIGNGMVPSSRTVSYTNFAETTEVSVSCALSEDLMPVEVNDSCKFIHKAVKSSDMLNGTCSVTAEASHEEVGNSQNEYYEAASSGHTVMDECSRMNFTKKSFSMGKLRNHVTTDLVQESWKKLRGSHADMKKYVDLEARDTTEILELTSRMSDLISQADILLSKCQIQLCVQDSFELVMIPSEELNAFSWCDEQLQMVDTVSQHGFCLYAKDIGAIGSNIGFKHRVDLRQEMLASSDSAMAFGRLLGHDSKSSCASVDGKGLEMSPSKCELAVKREVRSCLFDIIRSIVPSRLYLALKGDVCHEYISSLGCISRSEASRLSVVTGLTKRRRARGARHYLSTGALTLSPEDISLLGQFNLSGKLSSNS</sequence>
<keyword evidence="7" id="KW-0131">Cell cycle</keyword>
<evidence type="ECO:0000256" key="7">
    <source>
        <dbReference type="ARBA" id="ARBA00023306"/>
    </source>
</evidence>
<dbReference type="CDD" id="cd00009">
    <property type="entry name" value="AAA"/>
    <property type="match status" value="1"/>
</dbReference>
<dbReference type="Pfam" id="PF25361">
    <property type="entry name" value="AAA_lid_RFC1"/>
    <property type="match status" value="1"/>
</dbReference>
<dbReference type="SUPFAM" id="SSF52540">
    <property type="entry name" value="P-loop containing nucleoside triphosphate hydrolases"/>
    <property type="match status" value="1"/>
</dbReference>
<evidence type="ECO:0000256" key="1">
    <source>
        <dbReference type="ARBA" id="ARBA00004123"/>
    </source>
</evidence>
<dbReference type="EMBL" id="JBBPBN010000229">
    <property type="protein sequence ID" value="KAK8972055.1"/>
    <property type="molecule type" value="Genomic_DNA"/>
</dbReference>
<keyword evidence="4" id="KW-0227">DNA damage</keyword>
<evidence type="ECO:0000256" key="2">
    <source>
        <dbReference type="ARBA" id="ARBA00006168"/>
    </source>
</evidence>
<evidence type="ECO:0000313" key="10">
    <source>
        <dbReference type="Proteomes" id="UP001396334"/>
    </source>
</evidence>
<dbReference type="Gene3D" id="1.10.8.60">
    <property type="match status" value="1"/>
</dbReference>
<comment type="similarity">
    <text evidence="2">Belongs to the rad17/RAD24 family.</text>
</comment>
<feature type="compositionally biased region" description="Acidic residues" evidence="8">
    <location>
        <begin position="71"/>
        <end position="80"/>
    </location>
</feature>
<proteinExistence type="inferred from homology"/>
<feature type="compositionally biased region" description="Basic and acidic residues" evidence="8">
    <location>
        <begin position="1"/>
        <end position="11"/>
    </location>
</feature>
<dbReference type="Gene3D" id="3.40.50.300">
    <property type="entry name" value="P-loop containing nucleotide triphosphate hydrolases"/>
    <property type="match status" value="1"/>
</dbReference>
<name>A0ABR2N7D9_9ROSI</name>
<evidence type="ECO:0000313" key="9">
    <source>
        <dbReference type="EMBL" id="KAK8972055.1"/>
    </source>
</evidence>
<evidence type="ECO:0000256" key="6">
    <source>
        <dbReference type="ARBA" id="ARBA00023242"/>
    </source>
</evidence>
<dbReference type="Proteomes" id="UP001396334">
    <property type="component" value="Unassembled WGS sequence"/>
</dbReference>
<feature type="compositionally biased region" description="Basic and acidic residues" evidence="8">
    <location>
        <begin position="57"/>
        <end position="70"/>
    </location>
</feature>
<organism evidence="9 10">
    <name type="scientific">Hibiscus sabdariffa</name>
    <name type="common">roselle</name>
    <dbReference type="NCBI Taxonomy" id="183260"/>
    <lineage>
        <taxon>Eukaryota</taxon>
        <taxon>Viridiplantae</taxon>
        <taxon>Streptophyta</taxon>
        <taxon>Embryophyta</taxon>
        <taxon>Tracheophyta</taxon>
        <taxon>Spermatophyta</taxon>
        <taxon>Magnoliopsida</taxon>
        <taxon>eudicotyledons</taxon>
        <taxon>Gunneridae</taxon>
        <taxon>Pentapetalae</taxon>
        <taxon>rosids</taxon>
        <taxon>malvids</taxon>
        <taxon>Malvales</taxon>
        <taxon>Malvaceae</taxon>
        <taxon>Malvoideae</taxon>
        <taxon>Hibiscus</taxon>
    </lineage>
</organism>
<gene>
    <name evidence="9" type="ORF">V6N11_030552</name>
</gene>
<dbReference type="InterPro" id="IPR004582">
    <property type="entry name" value="Checkpoint_prot_Rad17_Rad24"/>
</dbReference>
<reference evidence="9 10" key="1">
    <citation type="journal article" date="2024" name="G3 (Bethesda)">
        <title>Genome assembly of Hibiscus sabdariffa L. provides insights into metabolisms of medicinal natural products.</title>
        <authorList>
            <person name="Kim T."/>
        </authorList>
    </citation>
    <scope>NUCLEOTIDE SEQUENCE [LARGE SCALE GENOMIC DNA]</scope>
    <source>
        <strain evidence="9">TK-2024</strain>
        <tissue evidence="9">Old leaves</tissue>
    </source>
</reference>
<dbReference type="PANTHER" id="PTHR12172:SF1">
    <property type="entry name" value="P-LOOP CONTAINING NUCLEOSIDE TRIPHOSPHATE HYDROLASES SUPERFAMILY PROTEIN"/>
    <property type="match status" value="1"/>
</dbReference>
<protein>
    <submittedName>
        <fullName evidence="9">Uncharacterized protein</fullName>
    </submittedName>
</protein>
<comment type="subcellular location">
    <subcellularLocation>
        <location evidence="1">Nucleus</location>
    </subcellularLocation>
</comment>
<dbReference type="PANTHER" id="PTHR12172">
    <property type="entry name" value="CELL CYCLE CHECKPOINT PROTEIN RAD17"/>
    <property type="match status" value="1"/>
</dbReference>
<accession>A0ABR2N7D9</accession>
<comment type="caution">
    <text evidence="9">The sequence shown here is derived from an EMBL/GenBank/DDBJ whole genome shotgun (WGS) entry which is preliminary data.</text>
</comment>
<keyword evidence="5" id="KW-0067">ATP-binding</keyword>
<dbReference type="InterPro" id="IPR027417">
    <property type="entry name" value="P-loop_NTPase"/>
</dbReference>
<keyword evidence="6" id="KW-0539">Nucleus</keyword>
<keyword evidence="10" id="KW-1185">Reference proteome</keyword>
<feature type="compositionally biased region" description="Basic residues" evidence="8">
    <location>
        <begin position="85"/>
        <end position="95"/>
    </location>
</feature>
<evidence type="ECO:0000256" key="5">
    <source>
        <dbReference type="ARBA" id="ARBA00022840"/>
    </source>
</evidence>
<feature type="region of interest" description="Disordered" evidence="8">
    <location>
        <begin position="1"/>
        <end position="134"/>
    </location>
</feature>